<evidence type="ECO:0000256" key="2">
    <source>
        <dbReference type="ARBA" id="ARBA00001946"/>
    </source>
</evidence>
<evidence type="ECO:0000313" key="15">
    <source>
        <dbReference type="EMBL" id="MBO1108714.1"/>
    </source>
</evidence>
<dbReference type="InterPro" id="IPR006318">
    <property type="entry name" value="PTS_EI-like"/>
</dbReference>
<evidence type="ECO:0000256" key="6">
    <source>
        <dbReference type="ARBA" id="ARBA00022448"/>
    </source>
</evidence>
<dbReference type="GO" id="GO:0008965">
    <property type="term" value="F:phosphoenolpyruvate-protein phosphotransferase activity"/>
    <property type="evidence" value="ECO:0007669"/>
    <property type="project" value="UniProtKB-EC"/>
</dbReference>
<dbReference type="InterPro" id="IPR008279">
    <property type="entry name" value="PEP-util_enz_mobile_dom"/>
</dbReference>
<keyword evidence="12" id="KW-0418">Kinase</keyword>
<evidence type="ECO:0000256" key="10">
    <source>
        <dbReference type="ARBA" id="ARBA00022683"/>
    </source>
</evidence>
<comment type="caution">
    <text evidence="15">The sequence shown here is derived from an EMBL/GenBank/DDBJ whole genome shotgun (WGS) entry which is preliminary data.</text>
</comment>
<dbReference type="AlphaFoldDB" id="A0A8I2B2B7"/>
<evidence type="ECO:0000256" key="7">
    <source>
        <dbReference type="ARBA" id="ARBA00022490"/>
    </source>
</evidence>
<dbReference type="InterPro" id="IPR040442">
    <property type="entry name" value="Pyrv_kinase-like_dom_sf"/>
</dbReference>
<dbReference type="PANTHER" id="PTHR46244">
    <property type="entry name" value="PHOSPHOENOLPYRUVATE-PROTEIN PHOSPHOTRANSFERASE"/>
    <property type="match status" value="1"/>
</dbReference>
<dbReference type="InterPro" id="IPR000121">
    <property type="entry name" value="PEP_util_C"/>
</dbReference>
<dbReference type="Gene3D" id="1.10.274.10">
    <property type="entry name" value="PtsI, HPr-binding domain"/>
    <property type="match status" value="1"/>
</dbReference>
<accession>A0A8I2B2B7</accession>
<evidence type="ECO:0000256" key="4">
    <source>
        <dbReference type="ARBA" id="ARBA00007837"/>
    </source>
</evidence>
<evidence type="ECO:0000256" key="3">
    <source>
        <dbReference type="ARBA" id="ARBA00004496"/>
    </source>
</evidence>
<dbReference type="NCBIfam" id="NF008283">
    <property type="entry name" value="PRK11061.1"/>
    <property type="match status" value="1"/>
</dbReference>
<sequence length="754" mass="83548">MLTKLREIVEQVAAAADLPQALELLVSKTCQIMKTEVCSVYLADHTHRCYRLMATRGLAKPAGKPVLLAFDEGVVGLVGARAEPINLADVRQHPSFKYLPEVGEESFRAFLGTPIIYRRRLLGVLVVQQKVVREFDESEESFLVTLATQLAGILAHTQEQGLLSDTQQRRIRAQGAAPGVAIGTGWLDQTHLTLEDIAEASTLEPDSERERLSRAIDSAVNEFRRHSKRFNVDLSSDSAAIFDLYTHLLSDVALRNALSAQLDTGVVAEWAVRKVFEHFATQFASLPDPYMRERANDMRALAQRLLFHLMDVPQSEWNLPEQFVLVTDELTATLIAELPRDKLVGIVVRDGAANSHAAILARALGVPTVMGVDIEPGRLEQRELIIDGYRGNVIVDPDPAVRTEYLRLILEEQELDKRVADDLDKPALTACGQRIEILLNAGLSADCHIAINQGVDGVGLYRTEVPFLLHGSFPSEDEQVSLYQLILDSYPDKPVVMRTLDVGGDKPLPYLPIHEDNPFLGWRGIRLTLDHPDIFIAQVRAMLRASVSHNNLAILLPMVSGLGEVDEARALIDRAYREISEQLAQDGQTLSMPKVGIMVEVPSMLYQLHFLAGKIDFLSVGSNDLTQYLLAVDRNNARVADIFDAMHPAVLRALYQVIREGDQHQLPVSLCGELAGDPIGALLLVGMGYRRLSMNGRNVARIKYLLRAVELADLQTLAERALSARLTTEVRHLTAAFMERRGLGGFIRGGNSFY</sequence>
<dbReference type="NCBIfam" id="TIGR01417">
    <property type="entry name" value="PTS_I_fam"/>
    <property type="match status" value="1"/>
</dbReference>
<feature type="domain" description="GAF" evidence="14">
    <location>
        <begin position="17"/>
        <end position="164"/>
    </location>
</feature>
<dbReference type="InterPro" id="IPR029016">
    <property type="entry name" value="GAF-like_dom_sf"/>
</dbReference>
<evidence type="ECO:0000256" key="5">
    <source>
        <dbReference type="ARBA" id="ARBA00012232"/>
    </source>
</evidence>
<dbReference type="Gene3D" id="3.30.450.40">
    <property type="match status" value="1"/>
</dbReference>
<dbReference type="PROSITE" id="PS00742">
    <property type="entry name" value="PEP_ENZYMES_2"/>
    <property type="match status" value="1"/>
</dbReference>
<dbReference type="Gene3D" id="3.50.30.10">
    <property type="entry name" value="Phosphohistidine domain"/>
    <property type="match status" value="1"/>
</dbReference>
<dbReference type="InterPro" id="IPR015813">
    <property type="entry name" value="Pyrv/PenolPyrv_kinase-like_dom"/>
</dbReference>
<comment type="catalytic activity">
    <reaction evidence="1">
        <text>L-histidyl-[protein] + phosphoenolpyruvate = N(pros)-phospho-L-histidyl-[protein] + pyruvate</text>
        <dbReference type="Rhea" id="RHEA:23880"/>
        <dbReference type="Rhea" id="RHEA-COMP:9745"/>
        <dbReference type="Rhea" id="RHEA-COMP:9746"/>
        <dbReference type="ChEBI" id="CHEBI:15361"/>
        <dbReference type="ChEBI" id="CHEBI:29979"/>
        <dbReference type="ChEBI" id="CHEBI:58702"/>
        <dbReference type="ChEBI" id="CHEBI:64837"/>
        <dbReference type="EC" id="2.7.3.9"/>
    </reaction>
</comment>
<comment type="cofactor">
    <cofactor evidence="2">
        <name>Mg(2+)</name>
        <dbReference type="ChEBI" id="CHEBI:18420"/>
    </cofactor>
</comment>
<dbReference type="PROSITE" id="PS00370">
    <property type="entry name" value="PEP_ENZYMES_PHOS_SITE"/>
    <property type="match status" value="1"/>
</dbReference>
<evidence type="ECO:0000256" key="11">
    <source>
        <dbReference type="ARBA" id="ARBA00022723"/>
    </source>
</evidence>
<evidence type="ECO:0000256" key="1">
    <source>
        <dbReference type="ARBA" id="ARBA00000683"/>
    </source>
</evidence>
<reference evidence="15" key="1">
    <citation type="submission" date="2021-03" db="EMBL/GenBank/DDBJ databases">
        <title>Plesiomonas shigelloides zfcc0051, isolated from zebrafish feces.</title>
        <authorList>
            <person name="Vanderhoek Z."/>
            <person name="Gaulke C."/>
        </authorList>
    </citation>
    <scope>NUCLEOTIDE SEQUENCE</scope>
    <source>
        <strain evidence="15">Zfcc0051</strain>
    </source>
</reference>
<gene>
    <name evidence="15" type="primary">ptsP</name>
    <name evidence="15" type="ORF">J2R62_10860</name>
</gene>
<dbReference type="EC" id="2.7.3.9" evidence="5"/>
<dbReference type="SUPFAM" id="SSF47831">
    <property type="entry name" value="Enzyme I of the PEP:sugar phosphotransferase system HPr-binding (sub)domain"/>
    <property type="match status" value="1"/>
</dbReference>
<dbReference type="PRINTS" id="PR01736">
    <property type="entry name" value="PHPHTRNFRASE"/>
</dbReference>
<dbReference type="SUPFAM" id="SSF55781">
    <property type="entry name" value="GAF domain-like"/>
    <property type="match status" value="1"/>
</dbReference>
<dbReference type="InterPro" id="IPR036637">
    <property type="entry name" value="Phosphohistidine_dom_sf"/>
</dbReference>
<protein>
    <recommendedName>
        <fullName evidence="5">phosphoenolpyruvate--protein phosphotransferase</fullName>
        <ecNumber evidence="5">2.7.3.9</ecNumber>
    </recommendedName>
</protein>
<keyword evidence="11" id="KW-0479">Metal-binding</keyword>
<keyword evidence="13" id="KW-0460">Magnesium</keyword>
<keyword evidence="9 15" id="KW-0808">Transferase</keyword>
<dbReference type="SMART" id="SM00065">
    <property type="entry name" value="GAF"/>
    <property type="match status" value="1"/>
</dbReference>
<evidence type="ECO:0000313" key="16">
    <source>
        <dbReference type="Proteomes" id="UP000664658"/>
    </source>
</evidence>
<name>A0A8I2B2B7_PLESH</name>
<keyword evidence="15" id="KW-0670">Pyruvate</keyword>
<dbReference type="InterPro" id="IPR050499">
    <property type="entry name" value="PEP-utilizing_PTS_enzyme"/>
</dbReference>
<dbReference type="GO" id="GO:0009401">
    <property type="term" value="P:phosphoenolpyruvate-dependent sugar phosphotransferase system"/>
    <property type="evidence" value="ECO:0007669"/>
    <property type="project" value="UniProtKB-KW"/>
</dbReference>
<dbReference type="GO" id="GO:0046872">
    <property type="term" value="F:metal ion binding"/>
    <property type="evidence" value="ECO:0007669"/>
    <property type="project" value="UniProtKB-KW"/>
</dbReference>
<evidence type="ECO:0000256" key="12">
    <source>
        <dbReference type="ARBA" id="ARBA00022777"/>
    </source>
</evidence>
<keyword evidence="7" id="KW-0963">Cytoplasm</keyword>
<dbReference type="InterPro" id="IPR003018">
    <property type="entry name" value="GAF"/>
</dbReference>
<evidence type="ECO:0000259" key="14">
    <source>
        <dbReference type="SMART" id="SM00065"/>
    </source>
</evidence>
<evidence type="ECO:0000256" key="9">
    <source>
        <dbReference type="ARBA" id="ARBA00022679"/>
    </source>
</evidence>
<dbReference type="Pfam" id="PF02896">
    <property type="entry name" value="PEP-utilizers_C"/>
    <property type="match status" value="1"/>
</dbReference>
<comment type="subcellular location">
    <subcellularLocation>
        <location evidence="3">Cytoplasm</location>
    </subcellularLocation>
</comment>
<dbReference type="PANTHER" id="PTHR46244:SF1">
    <property type="entry name" value="PHOSPHOENOLPYRUVATE-DEPENDENT PHOSPHOTRANSFERASE SYSTEM"/>
    <property type="match status" value="1"/>
</dbReference>
<comment type="similarity">
    <text evidence="4">Belongs to the PEP-utilizing enzyme family.</text>
</comment>
<dbReference type="GO" id="GO:0005737">
    <property type="term" value="C:cytoplasm"/>
    <property type="evidence" value="ECO:0007669"/>
    <property type="project" value="UniProtKB-SubCell"/>
</dbReference>
<keyword evidence="8" id="KW-0762">Sugar transport</keyword>
<dbReference type="SUPFAM" id="SSF52009">
    <property type="entry name" value="Phosphohistidine domain"/>
    <property type="match status" value="1"/>
</dbReference>
<dbReference type="RefSeq" id="WP_192436829.1">
    <property type="nucleotide sequence ID" value="NZ_CP062196.1"/>
</dbReference>
<dbReference type="Pfam" id="PF05524">
    <property type="entry name" value="PEP-utilisers_N"/>
    <property type="match status" value="1"/>
</dbReference>
<organism evidence="15 16">
    <name type="scientific">Plesiomonas shigelloides</name>
    <name type="common">Aeromonas shigelloides</name>
    <dbReference type="NCBI Taxonomy" id="703"/>
    <lineage>
        <taxon>Bacteria</taxon>
        <taxon>Pseudomonadati</taxon>
        <taxon>Pseudomonadota</taxon>
        <taxon>Gammaproteobacteria</taxon>
        <taxon>Enterobacterales</taxon>
        <taxon>Enterobacteriaceae</taxon>
        <taxon>Plesiomonas</taxon>
    </lineage>
</organism>
<proteinExistence type="inferred from homology"/>
<dbReference type="InterPro" id="IPR018274">
    <property type="entry name" value="PEP_util_AS"/>
</dbReference>
<evidence type="ECO:0000256" key="8">
    <source>
        <dbReference type="ARBA" id="ARBA00022597"/>
    </source>
</evidence>
<dbReference type="InterPro" id="IPR023151">
    <property type="entry name" value="PEP_util_CS"/>
</dbReference>
<dbReference type="GO" id="GO:0016301">
    <property type="term" value="F:kinase activity"/>
    <property type="evidence" value="ECO:0007669"/>
    <property type="project" value="UniProtKB-KW"/>
</dbReference>
<keyword evidence="6" id="KW-0813">Transport</keyword>
<dbReference type="SUPFAM" id="SSF51621">
    <property type="entry name" value="Phosphoenolpyruvate/pyruvate domain"/>
    <property type="match status" value="1"/>
</dbReference>
<evidence type="ECO:0000256" key="13">
    <source>
        <dbReference type="ARBA" id="ARBA00022842"/>
    </source>
</evidence>
<dbReference type="Gene3D" id="3.20.20.60">
    <property type="entry name" value="Phosphoenolpyruvate-binding domains"/>
    <property type="match status" value="1"/>
</dbReference>
<keyword evidence="10" id="KW-0598">Phosphotransferase system</keyword>
<dbReference type="Pfam" id="PF00391">
    <property type="entry name" value="PEP-utilizers"/>
    <property type="match status" value="1"/>
</dbReference>
<dbReference type="Proteomes" id="UP000664658">
    <property type="component" value="Unassembled WGS sequence"/>
</dbReference>
<dbReference type="InterPro" id="IPR008731">
    <property type="entry name" value="PTS_EIN"/>
</dbReference>
<dbReference type="EMBL" id="JAFNAA010000010">
    <property type="protein sequence ID" value="MBO1108714.1"/>
    <property type="molecule type" value="Genomic_DNA"/>
</dbReference>
<dbReference type="InterPro" id="IPR036618">
    <property type="entry name" value="PtsI_HPr-bd_sf"/>
</dbReference>
<dbReference type="Pfam" id="PF01590">
    <property type="entry name" value="GAF"/>
    <property type="match status" value="1"/>
</dbReference>